<dbReference type="InterPro" id="IPR011335">
    <property type="entry name" value="Restrct_endonuc-II-like"/>
</dbReference>
<name>A0A809ZW50_9BRAD</name>
<reference evidence="2" key="1">
    <citation type="submission" date="2020-05" db="EMBL/GenBank/DDBJ databases">
        <title>Complete genome sequence of Bradyrhizobium diazoefficiens XF5 isolated from soybean nodule.</title>
        <authorList>
            <person name="Noda R."/>
            <person name="Kakizaki K."/>
            <person name="Minamisawa K."/>
        </authorList>
    </citation>
    <scope>NUCLEOTIDE SEQUENCE</scope>
    <source>
        <strain evidence="2">XF5</strain>
    </source>
</reference>
<protein>
    <recommendedName>
        <fullName evidence="1">YqaJ viral recombinase domain-containing protein</fullName>
    </recommendedName>
</protein>
<dbReference type="AlphaFoldDB" id="A0A809ZW50"/>
<sequence length="264" mass="29511">MSSEFEYQIGRFTGSSANIVMNGSEAEWNQHYLIRSGQAEPDPPNWAMRAGSHMEPLILDWFEQQIGHPISRRGDVVSHPEVKDVCCKLDGYCAALDAIIEAKFLSPHWRKEDFNPAYYPQTTLQRLCTGASKAILLVAQGTSEPLDFEHDFHADFAAELMKRADIFLTCLRTLTPPYPMPPAPPPPEKWRTLDIIAEPTNWSAELLMYLQEYDSTAVAAALHEEMGKAARDLIPDDVGKVLAGGFQIARNRRGNLAITRRAAA</sequence>
<evidence type="ECO:0000259" key="1">
    <source>
        <dbReference type="Pfam" id="PF09588"/>
    </source>
</evidence>
<dbReference type="EMBL" id="AP023096">
    <property type="protein sequence ID" value="BCE63947.1"/>
    <property type="molecule type" value="Genomic_DNA"/>
</dbReference>
<dbReference type="RefSeq" id="WP_182869804.1">
    <property type="nucleotide sequence ID" value="NZ_AP022638.1"/>
</dbReference>
<organism evidence="2">
    <name type="scientific">Bradyrhizobium diazoefficiens</name>
    <dbReference type="NCBI Taxonomy" id="1355477"/>
    <lineage>
        <taxon>Bacteria</taxon>
        <taxon>Pseudomonadati</taxon>
        <taxon>Pseudomonadota</taxon>
        <taxon>Alphaproteobacteria</taxon>
        <taxon>Hyphomicrobiales</taxon>
        <taxon>Nitrobacteraceae</taxon>
        <taxon>Bradyrhizobium</taxon>
    </lineage>
</organism>
<dbReference type="EMBL" id="AP023095">
    <property type="protein sequence ID" value="BCE55213.1"/>
    <property type="molecule type" value="Genomic_DNA"/>
</dbReference>
<dbReference type="Gene3D" id="3.90.320.10">
    <property type="match status" value="1"/>
</dbReference>
<proteinExistence type="predicted"/>
<gene>
    <name evidence="2" type="ORF">XF5B_27250</name>
    <name evidence="3" type="ORF">XF6B_27460</name>
</gene>
<feature type="domain" description="YqaJ viral recombinase" evidence="1">
    <location>
        <begin position="10"/>
        <end position="131"/>
    </location>
</feature>
<dbReference type="Pfam" id="PF09588">
    <property type="entry name" value="YqaJ"/>
    <property type="match status" value="1"/>
</dbReference>
<evidence type="ECO:0000313" key="2">
    <source>
        <dbReference type="EMBL" id="BCE55213.1"/>
    </source>
</evidence>
<dbReference type="InterPro" id="IPR011604">
    <property type="entry name" value="PDDEXK-like_dom_sf"/>
</dbReference>
<dbReference type="SUPFAM" id="SSF52980">
    <property type="entry name" value="Restriction endonuclease-like"/>
    <property type="match status" value="1"/>
</dbReference>
<evidence type="ECO:0000313" key="3">
    <source>
        <dbReference type="EMBL" id="BCE63947.1"/>
    </source>
</evidence>
<accession>A0A809ZW50</accession>
<dbReference type="InterPro" id="IPR019080">
    <property type="entry name" value="YqaJ_viral_recombinase"/>
</dbReference>
<reference evidence="3" key="2">
    <citation type="submission" date="2020-05" db="EMBL/GenBank/DDBJ databases">
        <title>Complete genome sequence of Bradyrhizobium diazoefficiens XF6 isolated from soybean nodule.</title>
        <authorList>
            <person name="Noda R."/>
            <person name="Kakizaki K."/>
            <person name="Minamisawa K."/>
        </authorList>
    </citation>
    <scope>NUCLEOTIDE SEQUENCE</scope>
    <source>
        <strain evidence="3">XF6</strain>
    </source>
</reference>